<dbReference type="AlphaFoldDB" id="A0A9D4IY99"/>
<reference evidence="2" key="1">
    <citation type="journal article" date="2019" name="bioRxiv">
        <title>The Genome of the Zebra Mussel, Dreissena polymorpha: A Resource for Invasive Species Research.</title>
        <authorList>
            <person name="McCartney M.A."/>
            <person name="Auch B."/>
            <person name="Kono T."/>
            <person name="Mallez S."/>
            <person name="Zhang Y."/>
            <person name="Obille A."/>
            <person name="Becker A."/>
            <person name="Abrahante J.E."/>
            <person name="Garbe J."/>
            <person name="Badalamenti J.P."/>
            <person name="Herman A."/>
            <person name="Mangelson H."/>
            <person name="Liachko I."/>
            <person name="Sullivan S."/>
            <person name="Sone E.D."/>
            <person name="Koren S."/>
            <person name="Silverstein K.A.T."/>
            <person name="Beckman K.B."/>
            <person name="Gohl D.M."/>
        </authorList>
    </citation>
    <scope>NUCLEOTIDE SEQUENCE</scope>
    <source>
        <strain evidence="2">Duluth1</strain>
        <tissue evidence="2">Whole animal</tissue>
    </source>
</reference>
<comment type="caution">
    <text evidence="2">The sequence shown here is derived from an EMBL/GenBank/DDBJ whole genome shotgun (WGS) entry which is preliminary data.</text>
</comment>
<dbReference type="EMBL" id="JAIWYP010000008">
    <property type="protein sequence ID" value="KAH3789184.1"/>
    <property type="molecule type" value="Genomic_DNA"/>
</dbReference>
<feature type="region of interest" description="Disordered" evidence="1">
    <location>
        <begin position="1"/>
        <end position="20"/>
    </location>
</feature>
<evidence type="ECO:0000256" key="1">
    <source>
        <dbReference type="SAM" id="MobiDB-lite"/>
    </source>
</evidence>
<protein>
    <submittedName>
        <fullName evidence="2">Uncharacterized protein</fullName>
    </submittedName>
</protein>
<evidence type="ECO:0000313" key="3">
    <source>
        <dbReference type="Proteomes" id="UP000828390"/>
    </source>
</evidence>
<accession>A0A9D4IY99</accession>
<keyword evidence="3" id="KW-1185">Reference proteome</keyword>
<gene>
    <name evidence="2" type="ORF">DPMN_167357</name>
</gene>
<reference evidence="2" key="2">
    <citation type="submission" date="2020-11" db="EMBL/GenBank/DDBJ databases">
        <authorList>
            <person name="McCartney M.A."/>
            <person name="Auch B."/>
            <person name="Kono T."/>
            <person name="Mallez S."/>
            <person name="Becker A."/>
            <person name="Gohl D.M."/>
            <person name="Silverstein K.A.T."/>
            <person name="Koren S."/>
            <person name="Bechman K.B."/>
            <person name="Herman A."/>
            <person name="Abrahante J.E."/>
            <person name="Garbe J."/>
        </authorList>
    </citation>
    <scope>NUCLEOTIDE SEQUENCE</scope>
    <source>
        <strain evidence="2">Duluth1</strain>
        <tissue evidence="2">Whole animal</tissue>
    </source>
</reference>
<sequence length="99" mass="10830">MGGSRTDHLQQSKPRPDTDKLSTAALSSAITILKADCACLQTSAIARLLAKYSPRLSTFTGRFQLSHPLAGINYKRNFRVLTRIHSPIPGGYVFQQTGL</sequence>
<name>A0A9D4IY99_DREPO</name>
<dbReference type="Proteomes" id="UP000828390">
    <property type="component" value="Unassembled WGS sequence"/>
</dbReference>
<proteinExistence type="predicted"/>
<organism evidence="2 3">
    <name type="scientific">Dreissena polymorpha</name>
    <name type="common">Zebra mussel</name>
    <name type="synonym">Mytilus polymorpha</name>
    <dbReference type="NCBI Taxonomy" id="45954"/>
    <lineage>
        <taxon>Eukaryota</taxon>
        <taxon>Metazoa</taxon>
        <taxon>Spiralia</taxon>
        <taxon>Lophotrochozoa</taxon>
        <taxon>Mollusca</taxon>
        <taxon>Bivalvia</taxon>
        <taxon>Autobranchia</taxon>
        <taxon>Heteroconchia</taxon>
        <taxon>Euheterodonta</taxon>
        <taxon>Imparidentia</taxon>
        <taxon>Neoheterodontei</taxon>
        <taxon>Myida</taxon>
        <taxon>Dreissenoidea</taxon>
        <taxon>Dreissenidae</taxon>
        <taxon>Dreissena</taxon>
    </lineage>
</organism>
<evidence type="ECO:0000313" key="2">
    <source>
        <dbReference type="EMBL" id="KAH3789184.1"/>
    </source>
</evidence>